<dbReference type="Proteomes" id="UP000092086">
    <property type="component" value="Unassembled WGS sequence"/>
</dbReference>
<comment type="caution">
    <text evidence="2">The sequence shown here is derived from an EMBL/GenBank/DDBJ whole genome shotgun (WGS) entry which is preliminary data.</text>
</comment>
<evidence type="ECO:0000313" key="3">
    <source>
        <dbReference type="Proteomes" id="UP000092086"/>
    </source>
</evidence>
<dbReference type="AlphaFoldDB" id="A0ABD6P1R3"/>
<evidence type="ECO:0000256" key="1">
    <source>
        <dbReference type="SAM" id="Phobius"/>
    </source>
</evidence>
<dbReference type="EMBL" id="LZIT01000124">
    <property type="protein sequence ID" value="OBG39436.1"/>
    <property type="molecule type" value="Genomic_DNA"/>
</dbReference>
<feature type="transmembrane region" description="Helical" evidence="1">
    <location>
        <begin position="32"/>
        <end position="57"/>
    </location>
</feature>
<evidence type="ECO:0008006" key="4">
    <source>
        <dbReference type="Google" id="ProtNLM"/>
    </source>
</evidence>
<sequence>MQTFTLDPRRWRIARIFGRNPLLRRTDRIEAAVMLLALAAALIAVPTVGVVGATVYAGRAHLYAQEAHERHHVTGTVTGARRADPATSAAQVRWPAPVGERTGTLRLDQPVSPGENIELWVDNDGNPSPAPTPAWHAVADGAAAAGAVSLIVGAGLTSIVAATRSRLDRARDALWEREIRCLADDGGRTNHP</sequence>
<reference evidence="2 3" key="1">
    <citation type="submission" date="2016-06" db="EMBL/GenBank/DDBJ databases">
        <authorList>
            <person name="Sutton G."/>
            <person name="Brinkac L."/>
            <person name="Sanka R."/>
            <person name="Adams M."/>
            <person name="Lau E."/>
            <person name="Sam S."/>
            <person name="Sreng N."/>
            <person name="Him V."/>
            <person name="Kerleguer A."/>
            <person name="Cheng S."/>
        </authorList>
    </citation>
    <scope>NUCLEOTIDE SEQUENCE [LARGE SCALE GENOMIC DNA]</scope>
    <source>
        <strain evidence="2 3">E2978</strain>
    </source>
</reference>
<protein>
    <recommendedName>
        <fullName evidence="4">Transmembrane protein</fullName>
    </recommendedName>
</protein>
<name>A0ABD6P1R3_9MYCO</name>
<keyword evidence="1" id="KW-1133">Transmembrane helix</keyword>
<proteinExistence type="predicted"/>
<organism evidence="2 3">
    <name type="scientific">Mycobacterium alsense</name>
    <dbReference type="NCBI Taxonomy" id="324058"/>
    <lineage>
        <taxon>Bacteria</taxon>
        <taxon>Bacillati</taxon>
        <taxon>Actinomycetota</taxon>
        <taxon>Actinomycetes</taxon>
        <taxon>Mycobacteriales</taxon>
        <taxon>Mycobacteriaceae</taxon>
        <taxon>Mycobacterium</taxon>
    </lineage>
</organism>
<keyword evidence="1" id="KW-0472">Membrane</keyword>
<keyword evidence="1" id="KW-0812">Transmembrane</keyword>
<dbReference type="RefSeq" id="WP_068208858.1">
    <property type="nucleotide sequence ID" value="NZ_LZIT01000124.1"/>
</dbReference>
<accession>A0ABD6P1R3</accession>
<gene>
    <name evidence="2" type="ORF">A5672_01165</name>
</gene>
<dbReference type="PANTHER" id="PTHR42305:SF1">
    <property type="entry name" value="MEMBRANE PROTEIN RV1733C-RELATED"/>
    <property type="match status" value="1"/>
</dbReference>
<evidence type="ECO:0000313" key="2">
    <source>
        <dbReference type="EMBL" id="OBG39436.1"/>
    </source>
</evidence>
<dbReference type="InterPro" id="IPR039708">
    <property type="entry name" value="MT1774/Rv1733c-like"/>
</dbReference>
<feature type="transmembrane region" description="Helical" evidence="1">
    <location>
        <begin position="141"/>
        <end position="162"/>
    </location>
</feature>
<dbReference type="PANTHER" id="PTHR42305">
    <property type="entry name" value="MEMBRANE PROTEIN RV1733C-RELATED"/>
    <property type="match status" value="1"/>
</dbReference>